<sequence length="259" mass="28349">MANKENLPIHTPEDGIKTLWVEVAAGGVDVPAYVAMPQKAGRFPVVLVIQEIFGVHEHIQDICRRFAHEGYLAIAPELYQRQGKPQDYADVPSLIAGIVSKVPDEQVMADLDACLVWAGQHSGDLMRVFATGYCWGGRITWLYAAHQPMLRAAVAWYGRLTTGHGPLQVTNPIDVVDQIDAPVLGLYGALDAGIPLADVDSMRSALHAGSTKAKASEIVVYENADHGFFADYRPMYNQKAAKDAWQRCLAWMQSHGPAT</sequence>
<evidence type="ECO:0000313" key="2">
    <source>
        <dbReference type="EMBL" id="UOD49458.1"/>
    </source>
</evidence>
<name>A0ABY4AHR8_9BURK</name>
<dbReference type="InterPro" id="IPR029058">
    <property type="entry name" value="AB_hydrolase_fold"/>
</dbReference>
<dbReference type="GO" id="GO:0016787">
    <property type="term" value="F:hydrolase activity"/>
    <property type="evidence" value="ECO:0007669"/>
    <property type="project" value="UniProtKB-KW"/>
</dbReference>
<keyword evidence="2" id="KW-0378">Hydrolase</keyword>
<keyword evidence="3" id="KW-1185">Reference proteome</keyword>
<dbReference type="PANTHER" id="PTHR46623">
    <property type="entry name" value="CARBOXYMETHYLENEBUTENOLIDASE-RELATED"/>
    <property type="match status" value="1"/>
</dbReference>
<accession>A0ABY4AHR8</accession>
<feature type="domain" description="Dienelactone hydrolase" evidence="1">
    <location>
        <begin position="31"/>
        <end position="255"/>
    </location>
</feature>
<reference evidence="2 3" key="1">
    <citation type="submission" date="2020-11" db="EMBL/GenBank/DDBJ databases">
        <title>Algicoccus daihaiensis sp.nov., isolated from Daihai Lake in Inner Mongolia.</title>
        <authorList>
            <person name="Kai J."/>
        </authorList>
    </citation>
    <scope>NUCLEOTIDE SEQUENCE [LARGE SCALE GENOMIC DNA]</scope>
    <source>
        <strain evidence="3">f23</strain>
    </source>
</reference>
<dbReference type="Gene3D" id="3.40.50.1820">
    <property type="entry name" value="alpha/beta hydrolase"/>
    <property type="match status" value="1"/>
</dbReference>
<proteinExistence type="predicted"/>
<evidence type="ECO:0000259" key="1">
    <source>
        <dbReference type="Pfam" id="PF01738"/>
    </source>
</evidence>
<dbReference type="PANTHER" id="PTHR46623:SF6">
    <property type="entry name" value="ALPHA_BETA-HYDROLASES SUPERFAMILY PROTEIN"/>
    <property type="match status" value="1"/>
</dbReference>
<dbReference type="SUPFAM" id="SSF53474">
    <property type="entry name" value="alpha/beta-Hydrolases"/>
    <property type="match status" value="1"/>
</dbReference>
<protein>
    <submittedName>
        <fullName evidence="2">Dienelactone hydrolase family protein</fullName>
    </submittedName>
</protein>
<gene>
    <name evidence="2" type="ORF">DHf2319_08170</name>
</gene>
<dbReference type="InterPro" id="IPR051049">
    <property type="entry name" value="Dienelactone_hydrolase-like"/>
</dbReference>
<dbReference type="Pfam" id="PF01738">
    <property type="entry name" value="DLH"/>
    <property type="match status" value="1"/>
</dbReference>
<dbReference type="EMBL" id="CP063982">
    <property type="protein sequence ID" value="UOD49458.1"/>
    <property type="molecule type" value="Genomic_DNA"/>
</dbReference>
<dbReference type="RefSeq" id="WP_243477647.1">
    <property type="nucleotide sequence ID" value="NZ_CP063982.1"/>
</dbReference>
<dbReference type="Proteomes" id="UP000831607">
    <property type="component" value="Chromosome"/>
</dbReference>
<evidence type="ECO:0000313" key="3">
    <source>
        <dbReference type="Proteomes" id="UP000831607"/>
    </source>
</evidence>
<dbReference type="InterPro" id="IPR002925">
    <property type="entry name" value="Dienelactn_hydro"/>
</dbReference>
<organism evidence="2 3">
    <name type="scientific">Orrella daihaiensis</name>
    <dbReference type="NCBI Taxonomy" id="2782176"/>
    <lineage>
        <taxon>Bacteria</taxon>
        <taxon>Pseudomonadati</taxon>
        <taxon>Pseudomonadota</taxon>
        <taxon>Betaproteobacteria</taxon>
        <taxon>Burkholderiales</taxon>
        <taxon>Alcaligenaceae</taxon>
        <taxon>Orrella</taxon>
    </lineage>
</organism>